<evidence type="ECO:0000313" key="3">
    <source>
        <dbReference type="Proteomes" id="UP001412239"/>
    </source>
</evidence>
<sequence>MYDCRTQGGHFFVFQPSLLNRYCNHCSKTMSHPYRCILEKCGYLACESCSVRINTNLDEFHKSRELAKANGLPLPSPLSRQSPPSATSTGRDDDDDGVVGRPRRGTVESVVGAIGSTSLGGPEASSDGGSAALGVGIIEVDDDVQDEDYAPPKRPFTRSAAMAAASAAARQGAGRARTRNPIFRPRTGEGEGG</sequence>
<dbReference type="EMBL" id="LN891021">
    <property type="protein sequence ID" value="CUS11427.1"/>
    <property type="molecule type" value="Genomic_DNA"/>
</dbReference>
<feature type="region of interest" description="Disordered" evidence="1">
    <location>
        <begin position="69"/>
        <end position="130"/>
    </location>
</feature>
<evidence type="ECO:0000256" key="1">
    <source>
        <dbReference type="SAM" id="MobiDB-lite"/>
    </source>
</evidence>
<proteinExistence type="predicted"/>
<dbReference type="Proteomes" id="UP001412239">
    <property type="component" value="Unassembled WGS sequence"/>
</dbReference>
<name>A0A292PYD2_9PEZI</name>
<protein>
    <submittedName>
        <fullName evidence="2">Uncharacterized protein</fullName>
    </submittedName>
</protein>
<keyword evidence="3" id="KW-1185">Reference proteome</keyword>
<feature type="region of interest" description="Disordered" evidence="1">
    <location>
        <begin position="143"/>
        <end position="193"/>
    </location>
</feature>
<gene>
    <name evidence="2" type="ORF">GSTUAT00004444001</name>
</gene>
<accession>A0A292PYD2</accession>
<evidence type="ECO:0000313" key="2">
    <source>
        <dbReference type="EMBL" id="CUS11427.1"/>
    </source>
</evidence>
<dbReference type="AlphaFoldDB" id="A0A292PYD2"/>
<feature type="compositionally biased region" description="Low complexity" evidence="1">
    <location>
        <begin position="157"/>
        <end position="175"/>
    </location>
</feature>
<reference evidence="2" key="1">
    <citation type="submission" date="2015-10" db="EMBL/GenBank/DDBJ databases">
        <authorList>
            <person name="Regsiter A."/>
            <person name="william w."/>
        </authorList>
    </citation>
    <scope>NUCLEOTIDE SEQUENCE</scope>
    <source>
        <strain evidence="2">Montdore</strain>
    </source>
</reference>
<organism evidence="2 3">
    <name type="scientific">Tuber aestivum</name>
    <name type="common">summer truffle</name>
    <dbReference type="NCBI Taxonomy" id="59557"/>
    <lineage>
        <taxon>Eukaryota</taxon>
        <taxon>Fungi</taxon>
        <taxon>Dikarya</taxon>
        <taxon>Ascomycota</taxon>
        <taxon>Pezizomycotina</taxon>
        <taxon>Pezizomycetes</taxon>
        <taxon>Pezizales</taxon>
        <taxon>Tuberaceae</taxon>
        <taxon>Tuber</taxon>
    </lineage>
</organism>